<sequence>MTVTPFPVKSFQAGWRVFSSTFSLNKPYRINIPALPTLIYKSNVWVISLRPEVELSAASSLVVYSSRWSLSVTRSPTSIPNRISNFATSRTWGYRVLRIYILSRQSLSPVTTKATDSDQCSLTFYHDSRSYGSKTVTNQLRDSLHDLNGPLDELKDKWDCDRLSPTLHWRLASCRGVLSLVPQDEIGTGKNDKMLKSGKSRCRPPRQFQSRGSSSFTTDKGSKARLYS</sequence>
<accession>C6HRK3</accession>
<dbReference type="EMBL" id="GG692436">
    <property type="protein sequence ID" value="EER37137.1"/>
    <property type="molecule type" value="Genomic_DNA"/>
</dbReference>
<name>C6HRK3_AJECH</name>
<protein>
    <submittedName>
        <fullName evidence="2">Uncharacterized protein</fullName>
    </submittedName>
</protein>
<dbReference type="VEuPathDB" id="FungiDB:HCDG_08588"/>
<gene>
    <name evidence="2" type="ORF">HCDG_08588</name>
</gene>
<dbReference type="OMA" id="HWRLASC"/>
<feature type="region of interest" description="Disordered" evidence="1">
    <location>
        <begin position="188"/>
        <end position="228"/>
    </location>
</feature>
<evidence type="ECO:0000313" key="3">
    <source>
        <dbReference type="Proteomes" id="UP000002624"/>
    </source>
</evidence>
<evidence type="ECO:0000313" key="2">
    <source>
        <dbReference type="EMBL" id="EER37137.1"/>
    </source>
</evidence>
<dbReference type="HOGENOM" id="CLU_1250342_0_0_1"/>
<dbReference type="Proteomes" id="UP000002624">
    <property type="component" value="Unassembled WGS sequence"/>
</dbReference>
<reference evidence="3" key="1">
    <citation type="submission" date="2009-05" db="EMBL/GenBank/DDBJ databases">
        <title>The genome sequence of Ajellomyces capsulatus strain H143.</title>
        <authorList>
            <person name="Champion M."/>
            <person name="Cuomo C.A."/>
            <person name="Ma L.-J."/>
            <person name="Henn M.R."/>
            <person name="Sil A."/>
            <person name="Goldman B."/>
            <person name="Young S.K."/>
            <person name="Kodira C.D."/>
            <person name="Zeng Q."/>
            <person name="Koehrsen M."/>
            <person name="Alvarado L."/>
            <person name="Berlin A.M."/>
            <person name="Borenstein D."/>
            <person name="Chen Z."/>
            <person name="Engels R."/>
            <person name="Freedman E."/>
            <person name="Gellesch M."/>
            <person name="Goldberg J."/>
            <person name="Griggs A."/>
            <person name="Gujja S."/>
            <person name="Heiman D.I."/>
            <person name="Hepburn T.A."/>
            <person name="Howarth C."/>
            <person name="Jen D."/>
            <person name="Larson L."/>
            <person name="Lewis B."/>
            <person name="Mehta T."/>
            <person name="Park D."/>
            <person name="Pearson M."/>
            <person name="Roberts A."/>
            <person name="Saif S."/>
            <person name="Shea T.D."/>
            <person name="Shenoy N."/>
            <person name="Sisk P."/>
            <person name="Stolte C."/>
            <person name="Sykes S."/>
            <person name="Walk T."/>
            <person name="White J."/>
            <person name="Yandava C."/>
            <person name="Klein B."/>
            <person name="McEwen J.G."/>
            <person name="Puccia R."/>
            <person name="Goldman G.H."/>
            <person name="Felipe M.S."/>
            <person name="Nino-Vega G."/>
            <person name="San-Blas G."/>
            <person name="Taylor J.W."/>
            <person name="Mendoza L."/>
            <person name="Galagan J.E."/>
            <person name="Nusbaum C."/>
            <person name="Birren B.W."/>
        </authorList>
    </citation>
    <scope>NUCLEOTIDE SEQUENCE [LARGE SCALE GENOMIC DNA]</scope>
    <source>
        <strain evidence="3">H143</strain>
    </source>
</reference>
<evidence type="ECO:0000256" key="1">
    <source>
        <dbReference type="SAM" id="MobiDB-lite"/>
    </source>
</evidence>
<dbReference type="OrthoDB" id="10432938at2759"/>
<organism evidence="2 3">
    <name type="scientific">Ajellomyces capsulatus (strain H143)</name>
    <name type="common">Darling's disease fungus</name>
    <name type="synonym">Histoplasma capsulatum</name>
    <dbReference type="NCBI Taxonomy" id="544712"/>
    <lineage>
        <taxon>Eukaryota</taxon>
        <taxon>Fungi</taxon>
        <taxon>Dikarya</taxon>
        <taxon>Ascomycota</taxon>
        <taxon>Pezizomycotina</taxon>
        <taxon>Eurotiomycetes</taxon>
        <taxon>Eurotiomycetidae</taxon>
        <taxon>Onygenales</taxon>
        <taxon>Ajellomycetaceae</taxon>
        <taxon>Histoplasma</taxon>
    </lineage>
</organism>
<dbReference type="AlphaFoldDB" id="C6HRK3"/>
<proteinExistence type="predicted"/>
<feature type="compositionally biased region" description="Polar residues" evidence="1">
    <location>
        <begin position="207"/>
        <end position="219"/>
    </location>
</feature>